<evidence type="ECO:0000259" key="3">
    <source>
        <dbReference type="PROSITE" id="PS50846"/>
    </source>
</evidence>
<reference evidence="5" key="1">
    <citation type="submission" date="2025-08" db="UniProtKB">
        <authorList>
            <consortium name="RefSeq"/>
        </authorList>
    </citation>
    <scope>IDENTIFICATION</scope>
    <source>
        <tissue evidence="5">Stem</tissue>
    </source>
</reference>
<protein>
    <submittedName>
        <fullName evidence="5">Heavy metal-associated isoprenylated plant protein 31 isoform X1</fullName>
    </submittedName>
</protein>
<dbReference type="KEGG" id="cmo:103503458"/>
<evidence type="ECO:0000313" key="4">
    <source>
        <dbReference type="Proteomes" id="UP001652600"/>
    </source>
</evidence>
<feature type="compositionally biased region" description="Low complexity" evidence="2">
    <location>
        <begin position="112"/>
        <end position="122"/>
    </location>
</feature>
<dbReference type="PANTHER" id="PTHR22814:SF319">
    <property type="entry name" value="HEAVY METAL-ASSOCIATED ISOPRENYLATED PLANT PROTEIN 31"/>
    <property type="match status" value="1"/>
</dbReference>
<evidence type="ECO:0000256" key="2">
    <source>
        <dbReference type="SAM" id="MobiDB-lite"/>
    </source>
</evidence>
<dbReference type="Proteomes" id="UP001652600">
    <property type="component" value="Chromosome 4"/>
</dbReference>
<dbReference type="InterPro" id="IPR036163">
    <property type="entry name" value="HMA_dom_sf"/>
</dbReference>
<dbReference type="Gene3D" id="3.30.70.100">
    <property type="match status" value="1"/>
</dbReference>
<dbReference type="PROSITE" id="PS50846">
    <property type="entry name" value="HMA_2"/>
    <property type="match status" value="1"/>
</dbReference>
<dbReference type="RefSeq" id="XP_008465869.2">
    <property type="nucleotide sequence ID" value="XM_008467647.3"/>
</dbReference>
<name>A0A1S3CQ83_CUCME</name>
<proteinExistence type="predicted"/>
<sequence>MSMVEVRVPNLDCEGCASKLRKALFKLKGVEEVEVEIEMQKITVRGYGLEERKVVKAIKRAGKAAEGWPFPGYSSHYTSFYKYPSSIANHYYDTYGGHNSYSYYSNSNSNSNYTTSTTTTTTTPPPSSNKHHHHHHLNLSNSNNYSSQLHTFFQTPSLYSLALSSDHAIASLFSDDNPHACSIM</sequence>
<evidence type="ECO:0000313" key="5">
    <source>
        <dbReference type="RefSeq" id="XP_008465869.2"/>
    </source>
</evidence>
<keyword evidence="4" id="KW-1185">Reference proteome</keyword>
<gene>
    <name evidence="5" type="primary">LOC103503458</name>
</gene>
<dbReference type="SUPFAM" id="SSF55008">
    <property type="entry name" value="HMA, heavy metal-associated domain"/>
    <property type="match status" value="1"/>
</dbReference>
<dbReference type="AlphaFoldDB" id="A0A1S3CQ83"/>
<dbReference type="Gramene" id="MELO3C003319.2.1">
    <property type="protein sequence ID" value="MELO3C003319.2.1"/>
    <property type="gene ID" value="MELO3C003319.2"/>
</dbReference>
<dbReference type="CDD" id="cd00371">
    <property type="entry name" value="HMA"/>
    <property type="match status" value="1"/>
</dbReference>
<dbReference type="PANTHER" id="PTHR22814">
    <property type="entry name" value="COPPER TRANSPORT PROTEIN ATOX1-RELATED"/>
    <property type="match status" value="1"/>
</dbReference>
<evidence type="ECO:0000256" key="1">
    <source>
        <dbReference type="ARBA" id="ARBA00022723"/>
    </source>
</evidence>
<organism evidence="4 5">
    <name type="scientific">Cucumis melo</name>
    <name type="common">Muskmelon</name>
    <dbReference type="NCBI Taxonomy" id="3656"/>
    <lineage>
        <taxon>Eukaryota</taxon>
        <taxon>Viridiplantae</taxon>
        <taxon>Streptophyta</taxon>
        <taxon>Embryophyta</taxon>
        <taxon>Tracheophyta</taxon>
        <taxon>Spermatophyta</taxon>
        <taxon>Magnoliopsida</taxon>
        <taxon>eudicotyledons</taxon>
        <taxon>Gunneridae</taxon>
        <taxon>Pentapetalae</taxon>
        <taxon>rosids</taxon>
        <taxon>fabids</taxon>
        <taxon>Cucurbitales</taxon>
        <taxon>Cucurbitaceae</taxon>
        <taxon>Benincaseae</taxon>
        <taxon>Cucumis</taxon>
    </lineage>
</organism>
<dbReference type="InParanoid" id="A0A1S3CQ83"/>
<dbReference type="GeneID" id="103503458"/>
<feature type="domain" description="HMA" evidence="3">
    <location>
        <begin position="2"/>
        <end position="66"/>
    </location>
</feature>
<accession>A0A1S3CQ83</accession>
<dbReference type="Pfam" id="PF00403">
    <property type="entry name" value="HMA"/>
    <property type="match status" value="1"/>
</dbReference>
<dbReference type="InterPro" id="IPR006121">
    <property type="entry name" value="HMA_dom"/>
</dbReference>
<feature type="region of interest" description="Disordered" evidence="2">
    <location>
        <begin position="112"/>
        <end position="140"/>
    </location>
</feature>
<dbReference type="eggNOG" id="KOG1603">
    <property type="taxonomic scope" value="Eukaryota"/>
</dbReference>
<keyword evidence="1" id="KW-0479">Metal-binding</keyword>
<dbReference type="GO" id="GO:0046872">
    <property type="term" value="F:metal ion binding"/>
    <property type="evidence" value="ECO:0007669"/>
    <property type="project" value="UniProtKB-KW"/>
</dbReference>